<dbReference type="EMBL" id="KV454003">
    <property type="protein sequence ID" value="ODQ46800.1"/>
    <property type="molecule type" value="Genomic_DNA"/>
</dbReference>
<feature type="region of interest" description="Disordered" evidence="1">
    <location>
        <begin position="107"/>
        <end position="143"/>
    </location>
</feature>
<proteinExistence type="predicted"/>
<dbReference type="AlphaFoldDB" id="A0A1E3NL07"/>
<reference evidence="2 3" key="1">
    <citation type="journal article" date="2016" name="Proc. Natl. Acad. Sci. U.S.A.">
        <title>Comparative genomics of biotechnologically important yeasts.</title>
        <authorList>
            <person name="Riley R."/>
            <person name="Haridas S."/>
            <person name="Wolfe K.H."/>
            <person name="Lopes M.R."/>
            <person name="Hittinger C.T."/>
            <person name="Goeker M."/>
            <person name="Salamov A.A."/>
            <person name="Wisecaver J.H."/>
            <person name="Long T.M."/>
            <person name="Calvey C.H."/>
            <person name="Aerts A.L."/>
            <person name="Barry K.W."/>
            <person name="Choi C."/>
            <person name="Clum A."/>
            <person name="Coughlan A.Y."/>
            <person name="Deshpande S."/>
            <person name="Douglass A.P."/>
            <person name="Hanson S.J."/>
            <person name="Klenk H.-P."/>
            <person name="LaButti K.M."/>
            <person name="Lapidus A."/>
            <person name="Lindquist E.A."/>
            <person name="Lipzen A.M."/>
            <person name="Meier-Kolthoff J.P."/>
            <person name="Ohm R.A."/>
            <person name="Otillar R.P."/>
            <person name="Pangilinan J.L."/>
            <person name="Peng Y."/>
            <person name="Rokas A."/>
            <person name="Rosa C.A."/>
            <person name="Scheuner C."/>
            <person name="Sibirny A.A."/>
            <person name="Slot J.C."/>
            <person name="Stielow J.B."/>
            <person name="Sun H."/>
            <person name="Kurtzman C.P."/>
            <person name="Blackwell M."/>
            <person name="Grigoriev I.V."/>
            <person name="Jeffries T.W."/>
        </authorList>
    </citation>
    <scope>NUCLEOTIDE SEQUENCE [LARGE SCALE GENOMIC DNA]</scope>
    <source>
        <strain evidence="2 3">NRRL Y-2026</strain>
    </source>
</reference>
<organism evidence="2 3">
    <name type="scientific">Pichia membranifaciens NRRL Y-2026</name>
    <dbReference type="NCBI Taxonomy" id="763406"/>
    <lineage>
        <taxon>Eukaryota</taxon>
        <taxon>Fungi</taxon>
        <taxon>Dikarya</taxon>
        <taxon>Ascomycota</taxon>
        <taxon>Saccharomycotina</taxon>
        <taxon>Pichiomycetes</taxon>
        <taxon>Pichiales</taxon>
        <taxon>Pichiaceae</taxon>
        <taxon>Pichia</taxon>
    </lineage>
</organism>
<dbReference type="OrthoDB" id="10405285at2759"/>
<protein>
    <recommendedName>
        <fullName evidence="4">Outer kinetochore protein DAD1</fullName>
    </recommendedName>
</protein>
<gene>
    <name evidence="2" type="ORF">PICMEDRAFT_16622</name>
</gene>
<evidence type="ECO:0000313" key="3">
    <source>
        <dbReference type="Proteomes" id="UP000094455"/>
    </source>
</evidence>
<feature type="region of interest" description="Disordered" evidence="1">
    <location>
        <begin position="1"/>
        <end position="33"/>
    </location>
</feature>
<dbReference type="RefSeq" id="XP_019017913.1">
    <property type="nucleotide sequence ID" value="XM_019161281.1"/>
</dbReference>
<evidence type="ECO:0000313" key="2">
    <source>
        <dbReference type="EMBL" id="ODQ46800.1"/>
    </source>
</evidence>
<evidence type="ECO:0008006" key="4">
    <source>
        <dbReference type="Google" id="ProtNLM"/>
    </source>
</evidence>
<accession>A0A1E3NL07</accession>
<sequence length="143" mass="15658">MSGRNTGKKYETELEAVRSTGDDNESSDVNYVTDDALENTVDSTLFLKLREQSVRQVTEMMDSTIASMSRLEKSMDRIGSSTSGVVSAARIWSSFYDPLVVEKLKEESVKGNSATGVSAEDENAKVLSSNQDFGEDLSEGHPF</sequence>
<dbReference type="Proteomes" id="UP000094455">
    <property type="component" value="Unassembled WGS sequence"/>
</dbReference>
<dbReference type="GeneID" id="30177968"/>
<name>A0A1E3NL07_9ASCO</name>
<keyword evidence="3" id="KW-1185">Reference proteome</keyword>
<feature type="non-terminal residue" evidence="2">
    <location>
        <position position="143"/>
    </location>
</feature>
<evidence type="ECO:0000256" key="1">
    <source>
        <dbReference type="SAM" id="MobiDB-lite"/>
    </source>
</evidence>